<dbReference type="HOGENOM" id="CLU_2278891_0_0_1"/>
<evidence type="ECO:0000313" key="1">
    <source>
        <dbReference type="EMBL" id="ESA23077.1"/>
    </source>
</evidence>
<name>U9UTR1_RHIID</name>
<gene>
    <name evidence="1" type="ORF">GLOINDRAFT_91116</name>
</gene>
<accession>U9UTR1</accession>
<organism evidence="1">
    <name type="scientific">Rhizophagus irregularis (strain DAOM 181602 / DAOM 197198 / MUCL 43194)</name>
    <name type="common">Arbuscular mycorrhizal fungus</name>
    <name type="synonym">Glomus intraradices</name>
    <dbReference type="NCBI Taxonomy" id="747089"/>
    <lineage>
        <taxon>Eukaryota</taxon>
        <taxon>Fungi</taxon>
        <taxon>Fungi incertae sedis</taxon>
        <taxon>Mucoromycota</taxon>
        <taxon>Glomeromycotina</taxon>
        <taxon>Glomeromycetes</taxon>
        <taxon>Glomerales</taxon>
        <taxon>Glomeraceae</taxon>
        <taxon>Rhizophagus</taxon>
    </lineage>
</organism>
<dbReference type="EMBL" id="KI275040">
    <property type="protein sequence ID" value="ESA23077.1"/>
    <property type="molecule type" value="Genomic_DNA"/>
</dbReference>
<sequence>MFIDADSALDATIPIVFPETYSAHCIFYIAQNLPKNLKAKLAYVNHYSSKDGTNYLMIIQWQKIISYIPWIKSLNHRLGLIFIKSLQLALKVLQELKAIIGL</sequence>
<reference evidence="1" key="1">
    <citation type="submission" date="2013-07" db="EMBL/GenBank/DDBJ databases">
        <title>The genome of an arbuscular mycorrhizal fungus provides insights into the evolution of the oldest plant symbiosis.</title>
        <authorList>
            <consortium name="DOE Joint Genome Institute"/>
            <person name="Tisserant E."/>
            <person name="Malbreil M."/>
            <person name="Kuo A."/>
            <person name="Kohler A."/>
            <person name="Symeonidi A."/>
            <person name="Balestrini R."/>
            <person name="Charron P."/>
            <person name="Duensing N."/>
            <person name="Frei-dit-Frey N."/>
            <person name="Gianinazzi-Pearson V."/>
            <person name="Gilbert B."/>
            <person name="Handa Y."/>
            <person name="Hijri M."/>
            <person name="Kaul R."/>
            <person name="Kawaguchi M."/>
            <person name="Krajinski F."/>
            <person name="Lammers P."/>
            <person name="Lapierre D."/>
            <person name="Masclaux F.G."/>
            <person name="Murat C."/>
            <person name="Morin E."/>
            <person name="Ndikumana S."/>
            <person name="Pagni M."/>
            <person name="Petitpierre D."/>
            <person name="Requena N."/>
            <person name="Rosikiewicz P."/>
            <person name="Riley R."/>
            <person name="Saito K."/>
            <person name="San Clemente H."/>
            <person name="Shapiro H."/>
            <person name="van Tuinen D."/>
            <person name="Becard G."/>
            <person name="Bonfante P."/>
            <person name="Paszkowski U."/>
            <person name="Shachar-Hill Y."/>
            <person name="Young J.P."/>
            <person name="Sanders I.R."/>
            <person name="Henrissat B."/>
            <person name="Rensing S.A."/>
            <person name="Grigoriev I.V."/>
            <person name="Corradi N."/>
            <person name="Roux C."/>
            <person name="Martin F."/>
        </authorList>
    </citation>
    <scope>NUCLEOTIDE SEQUENCE</scope>
    <source>
        <strain evidence="1">DAOM 197198</strain>
    </source>
</reference>
<proteinExistence type="predicted"/>
<protein>
    <recommendedName>
        <fullName evidence="2">MULE transposase domain-containing protein</fullName>
    </recommendedName>
</protein>
<evidence type="ECO:0008006" key="2">
    <source>
        <dbReference type="Google" id="ProtNLM"/>
    </source>
</evidence>
<dbReference type="AlphaFoldDB" id="U9UTR1"/>
<dbReference type="STRING" id="747089.U9UTR1"/>